<keyword evidence="2" id="KW-0732">Signal</keyword>
<accession>A0ABV1ALM4</accession>
<evidence type="ECO:0000259" key="3">
    <source>
        <dbReference type="Pfam" id="PF10080"/>
    </source>
</evidence>
<feature type="signal peptide" evidence="2">
    <location>
        <begin position="1"/>
        <end position="20"/>
    </location>
</feature>
<sequence length="182" mass="20081">MKRFMITAAMAAMLMTTATAYGKVENVMAAASSTTKTTEKKASKATDDKEDKKETTKIEKGDSLTIKTDDLSEDAAFYPIEVDGTEMEVIAVKDAEEIVRTAFNTCQICYDSGNGYYKQEGDKLVCQNCGNSFAMDQVGETAGGCNPYPILDDDKTATEDEIQISYEFLKESSDIFANWKRK</sequence>
<feature type="domain" description="Membrane iron-sulfur containing protein FtrD-like" evidence="3">
    <location>
        <begin position="74"/>
        <end position="176"/>
    </location>
</feature>
<evidence type="ECO:0000256" key="1">
    <source>
        <dbReference type="SAM" id="MobiDB-lite"/>
    </source>
</evidence>
<dbReference type="Pfam" id="PF10080">
    <property type="entry name" value="FtrD-like"/>
    <property type="match status" value="1"/>
</dbReference>
<keyword evidence="5" id="KW-1185">Reference proteome</keyword>
<dbReference type="InterPro" id="IPR018758">
    <property type="entry name" value="FtrD-like"/>
</dbReference>
<feature type="region of interest" description="Disordered" evidence="1">
    <location>
        <begin position="32"/>
        <end position="59"/>
    </location>
</feature>
<protein>
    <submittedName>
        <fullName evidence="4">DUF2318 domain-containing protein</fullName>
    </submittedName>
</protein>
<comment type="caution">
    <text evidence="4">The sequence shown here is derived from an EMBL/GenBank/DDBJ whole genome shotgun (WGS) entry which is preliminary data.</text>
</comment>
<evidence type="ECO:0000256" key="2">
    <source>
        <dbReference type="SAM" id="SignalP"/>
    </source>
</evidence>
<dbReference type="EMBL" id="JBBMEI010000038">
    <property type="protein sequence ID" value="MEQ2359078.1"/>
    <property type="molecule type" value="Genomic_DNA"/>
</dbReference>
<feature type="chain" id="PRO_5045767380" evidence="2">
    <location>
        <begin position="21"/>
        <end position="182"/>
    </location>
</feature>
<feature type="compositionally biased region" description="Basic and acidic residues" evidence="1">
    <location>
        <begin position="37"/>
        <end position="59"/>
    </location>
</feature>
<gene>
    <name evidence="4" type="ORF">WMO75_12210</name>
</gene>
<dbReference type="RefSeq" id="WP_118698026.1">
    <property type="nucleotide sequence ID" value="NZ_JBBMEI010000038.1"/>
</dbReference>
<reference evidence="4 5" key="1">
    <citation type="submission" date="2024-03" db="EMBL/GenBank/DDBJ databases">
        <title>Human intestinal bacterial collection.</title>
        <authorList>
            <person name="Pauvert C."/>
            <person name="Hitch T.C.A."/>
            <person name="Clavel T."/>
        </authorList>
    </citation>
    <scope>NUCLEOTIDE SEQUENCE [LARGE SCALE GENOMIC DNA]</scope>
    <source>
        <strain evidence="4 5">CLA-AA-H95</strain>
    </source>
</reference>
<organism evidence="4 5">
    <name type="scientific">Blautia intestinihominis</name>
    <dbReference type="NCBI Taxonomy" id="3133152"/>
    <lineage>
        <taxon>Bacteria</taxon>
        <taxon>Bacillati</taxon>
        <taxon>Bacillota</taxon>
        <taxon>Clostridia</taxon>
        <taxon>Lachnospirales</taxon>
        <taxon>Lachnospiraceae</taxon>
        <taxon>Blautia</taxon>
    </lineage>
</organism>
<evidence type="ECO:0000313" key="5">
    <source>
        <dbReference type="Proteomes" id="UP001446032"/>
    </source>
</evidence>
<name>A0ABV1ALM4_9FIRM</name>
<dbReference type="Proteomes" id="UP001446032">
    <property type="component" value="Unassembled WGS sequence"/>
</dbReference>
<evidence type="ECO:0000313" key="4">
    <source>
        <dbReference type="EMBL" id="MEQ2359078.1"/>
    </source>
</evidence>
<proteinExistence type="predicted"/>